<dbReference type="AlphaFoldDB" id="A0A3M7PEU1"/>
<gene>
    <name evidence="1" type="ORF">BpHYR1_010174</name>
</gene>
<name>A0A3M7PEU1_BRAPC</name>
<dbReference type="EMBL" id="REGN01011548">
    <property type="protein sequence ID" value="RMZ97207.1"/>
    <property type="molecule type" value="Genomic_DNA"/>
</dbReference>
<sequence>MLIQHGILFKIDRIDRLRKMLKHILCQAFLVLEQQQQHGKFMRLFILKFDAMSPSKLSVKIFSEWFYFNFSLEKNEAKIKSTKRHDHLLFTSQSIGLISKQQIKRGPLIEDSEKKMNTKDFFFDMQTLL</sequence>
<comment type="caution">
    <text evidence="1">The sequence shown here is derived from an EMBL/GenBank/DDBJ whole genome shotgun (WGS) entry which is preliminary data.</text>
</comment>
<proteinExistence type="predicted"/>
<reference evidence="1 2" key="1">
    <citation type="journal article" date="2018" name="Sci. Rep.">
        <title>Genomic signatures of local adaptation to the degree of environmental predictability in rotifers.</title>
        <authorList>
            <person name="Franch-Gras L."/>
            <person name="Hahn C."/>
            <person name="Garcia-Roger E.M."/>
            <person name="Carmona M.J."/>
            <person name="Serra M."/>
            <person name="Gomez A."/>
        </authorList>
    </citation>
    <scope>NUCLEOTIDE SEQUENCE [LARGE SCALE GENOMIC DNA]</scope>
    <source>
        <strain evidence="1">HYR1</strain>
    </source>
</reference>
<protein>
    <submittedName>
        <fullName evidence="1">Uncharacterized protein</fullName>
    </submittedName>
</protein>
<accession>A0A3M7PEU1</accession>
<evidence type="ECO:0000313" key="2">
    <source>
        <dbReference type="Proteomes" id="UP000276133"/>
    </source>
</evidence>
<evidence type="ECO:0000313" key="1">
    <source>
        <dbReference type="EMBL" id="RMZ97207.1"/>
    </source>
</evidence>
<dbReference type="Proteomes" id="UP000276133">
    <property type="component" value="Unassembled WGS sequence"/>
</dbReference>
<keyword evidence="2" id="KW-1185">Reference proteome</keyword>
<organism evidence="1 2">
    <name type="scientific">Brachionus plicatilis</name>
    <name type="common">Marine rotifer</name>
    <name type="synonym">Brachionus muelleri</name>
    <dbReference type="NCBI Taxonomy" id="10195"/>
    <lineage>
        <taxon>Eukaryota</taxon>
        <taxon>Metazoa</taxon>
        <taxon>Spiralia</taxon>
        <taxon>Gnathifera</taxon>
        <taxon>Rotifera</taxon>
        <taxon>Eurotatoria</taxon>
        <taxon>Monogononta</taxon>
        <taxon>Pseudotrocha</taxon>
        <taxon>Ploima</taxon>
        <taxon>Brachionidae</taxon>
        <taxon>Brachionus</taxon>
    </lineage>
</organism>